<dbReference type="SUPFAM" id="SSF51735">
    <property type="entry name" value="NAD(P)-binding Rossmann-fold domains"/>
    <property type="match status" value="1"/>
</dbReference>
<accession>A0A9D1Z2V7</accession>
<evidence type="ECO:0000259" key="2">
    <source>
        <dbReference type="Pfam" id="PF01408"/>
    </source>
</evidence>
<evidence type="ECO:0000259" key="3">
    <source>
        <dbReference type="Pfam" id="PF02894"/>
    </source>
</evidence>
<dbReference type="Pfam" id="PF01408">
    <property type="entry name" value="GFO_IDH_MocA"/>
    <property type="match status" value="1"/>
</dbReference>
<dbReference type="Pfam" id="PF02894">
    <property type="entry name" value="GFO_IDH_MocA_C"/>
    <property type="match status" value="1"/>
</dbReference>
<dbReference type="Proteomes" id="UP000886824">
    <property type="component" value="Unassembled WGS sequence"/>
</dbReference>
<organism evidence="4 5">
    <name type="scientific">Candidatus Intestinimonas merdavium</name>
    <dbReference type="NCBI Taxonomy" id="2838622"/>
    <lineage>
        <taxon>Bacteria</taxon>
        <taxon>Bacillati</taxon>
        <taxon>Bacillota</taxon>
        <taxon>Clostridia</taxon>
        <taxon>Eubacteriales</taxon>
        <taxon>Intestinimonas</taxon>
    </lineage>
</organism>
<comment type="similarity">
    <text evidence="1">Belongs to the Gfo/Idh/MocA family.</text>
</comment>
<dbReference type="PANTHER" id="PTHR43377:SF1">
    <property type="entry name" value="BILIVERDIN REDUCTASE A"/>
    <property type="match status" value="1"/>
</dbReference>
<sequence length="369" mass="41029">MKTIGYAIVGTGYFGAELGRILNEQEGAKVVAVLDPENSETIAKEYGCDVETDLDVLCSRPDVDAVIVATPNFLHKGPVLAAAKHKKHVFCEKPIALSYADCDEMVKTAQENGVVFMAGHVMNFFHGVRLAKQLIAEGKIGRVLYAHSARNGWEEPQPEISWKKIRSMSGGHLYHHIHEVDCIQFIMGPATQVTMTGGNVAHRGERFGDEEDMLFLNMEFGNNTYAVVEYGSAFHWPEHYVLIEGTEGAIRIDMCNVGMTVKTNDGKEEHYLVHETKEEDDDRTRIYHSTEMDGAIQYGHPGKKPPLWLHGIMKNEMKFFNGIMHGEPIPDEFRPLMTGQAARAAIATADAATLSLKEDRKVKISEIVG</sequence>
<dbReference type="InterPro" id="IPR004104">
    <property type="entry name" value="Gfo/Idh/MocA-like_OxRdtase_C"/>
</dbReference>
<dbReference type="EMBL" id="DXCX01000013">
    <property type="protein sequence ID" value="HIY72511.1"/>
    <property type="molecule type" value="Genomic_DNA"/>
</dbReference>
<dbReference type="InterPro" id="IPR036291">
    <property type="entry name" value="NAD(P)-bd_dom_sf"/>
</dbReference>
<dbReference type="Gene3D" id="3.40.50.720">
    <property type="entry name" value="NAD(P)-binding Rossmann-like Domain"/>
    <property type="match status" value="1"/>
</dbReference>
<dbReference type="InterPro" id="IPR000683">
    <property type="entry name" value="Gfo/Idh/MocA-like_OxRdtase_N"/>
</dbReference>
<name>A0A9D1Z2V7_9FIRM</name>
<feature type="domain" description="Gfo/Idh/MocA-like oxidoreductase N-terminal" evidence="2">
    <location>
        <begin position="5"/>
        <end position="120"/>
    </location>
</feature>
<evidence type="ECO:0000256" key="1">
    <source>
        <dbReference type="ARBA" id="ARBA00010928"/>
    </source>
</evidence>
<dbReference type="AlphaFoldDB" id="A0A9D1Z2V7"/>
<gene>
    <name evidence="4" type="ORF">H9826_00865</name>
</gene>
<proteinExistence type="inferred from homology"/>
<dbReference type="GO" id="GO:0000166">
    <property type="term" value="F:nucleotide binding"/>
    <property type="evidence" value="ECO:0007669"/>
    <property type="project" value="InterPro"/>
</dbReference>
<comment type="caution">
    <text evidence="4">The sequence shown here is derived from an EMBL/GenBank/DDBJ whole genome shotgun (WGS) entry which is preliminary data.</text>
</comment>
<evidence type="ECO:0000313" key="4">
    <source>
        <dbReference type="EMBL" id="HIY72511.1"/>
    </source>
</evidence>
<dbReference type="SUPFAM" id="SSF55347">
    <property type="entry name" value="Glyceraldehyde-3-phosphate dehydrogenase-like, C-terminal domain"/>
    <property type="match status" value="1"/>
</dbReference>
<dbReference type="InterPro" id="IPR051450">
    <property type="entry name" value="Gfo/Idh/MocA_Oxidoreductases"/>
</dbReference>
<feature type="domain" description="Gfo/Idh/MocA-like oxidoreductase C-terminal" evidence="3">
    <location>
        <begin position="132"/>
        <end position="364"/>
    </location>
</feature>
<reference evidence="4" key="2">
    <citation type="submission" date="2021-04" db="EMBL/GenBank/DDBJ databases">
        <authorList>
            <person name="Gilroy R."/>
        </authorList>
    </citation>
    <scope>NUCLEOTIDE SEQUENCE</scope>
    <source>
        <strain evidence="4">CHK33-7979</strain>
    </source>
</reference>
<dbReference type="PANTHER" id="PTHR43377">
    <property type="entry name" value="BILIVERDIN REDUCTASE A"/>
    <property type="match status" value="1"/>
</dbReference>
<dbReference type="Gene3D" id="3.30.360.10">
    <property type="entry name" value="Dihydrodipicolinate Reductase, domain 2"/>
    <property type="match status" value="1"/>
</dbReference>
<protein>
    <submittedName>
        <fullName evidence="4">Gfo/Idh/MocA family oxidoreductase</fullName>
    </submittedName>
</protein>
<reference evidence="4" key="1">
    <citation type="journal article" date="2021" name="PeerJ">
        <title>Extensive microbial diversity within the chicken gut microbiome revealed by metagenomics and culture.</title>
        <authorList>
            <person name="Gilroy R."/>
            <person name="Ravi A."/>
            <person name="Getino M."/>
            <person name="Pursley I."/>
            <person name="Horton D.L."/>
            <person name="Alikhan N.F."/>
            <person name="Baker D."/>
            <person name="Gharbi K."/>
            <person name="Hall N."/>
            <person name="Watson M."/>
            <person name="Adriaenssens E.M."/>
            <person name="Foster-Nyarko E."/>
            <person name="Jarju S."/>
            <person name="Secka A."/>
            <person name="Antonio M."/>
            <person name="Oren A."/>
            <person name="Chaudhuri R.R."/>
            <person name="La Ragione R."/>
            <person name="Hildebrand F."/>
            <person name="Pallen M.J."/>
        </authorList>
    </citation>
    <scope>NUCLEOTIDE SEQUENCE</scope>
    <source>
        <strain evidence="4">CHK33-7979</strain>
    </source>
</reference>
<evidence type="ECO:0000313" key="5">
    <source>
        <dbReference type="Proteomes" id="UP000886824"/>
    </source>
</evidence>